<accession>A0ABS6KKY3</accession>
<organism evidence="6 7">
    <name type="scientific">[Mycobacterium] fortunisiensis</name>
    <dbReference type="NCBI Taxonomy" id="2600579"/>
    <lineage>
        <taxon>Bacteria</taxon>
        <taxon>Bacillati</taxon>
        <taxon>Actinomycetota</taxon>
        <taxon>Actinomycetes</taxon>
        <taxon>Mycobacteriales</taxon>
        <taxon>Mycobacteriaceae</taxon>
        <taxon>Mycolicibacterium</taxon>
    </lineage>
</organism>
<keyword evidence="7" id="KW-1185">Reference proteome</keyword>
<proteinExistence type="predicted"/>
<keyword evidence="1" id="KW-0805">Transcription regulation</keyword>
<feature type="DNA-binding region" description="H-T-H motif" evidence="4">
    <location>
        <begin position="31"/>
        <end position="50"/>
    </location>
</feature>
<dbReference type="EMBL" id="VOMB01000014">
    <property type="protein sequence ID" value="MBU9764221.1"/>
    <property type="molecule type" value="Genomic_DNA"/>
</dbReference>
<dbReference type="Pfam" id="PF02909">
    <property type="entry name" value="TetR_C_1"/>
    <property type="match status" value="1"/>
</dbReference>
<keyword evidence="2 4" id="KW-0238">DNA-binding</keyword>
<evidence type="ECO:0000313" key="6">
    <source>
        <dbReference type="EMBL" id="MBU9764221.1"/>
    </source>
</evidence>
<sequence length="224" mass="23675">MTSTRPRGRPPRISRRDIAEAVAQIGLGAVTMQSVAQRLGVSAAALYHHVSGREDLLRLACEEMLTEAATDVGNDGHWSIQLRHWAIGIRAMLAANPMLIELNVNGVIGDDRQMPAFGRLVDNLVRQGFTVEAAMAAVETAGAIATGSAIHDIQEAREAAGGRTWPQRVYAMLSRASDGGSTALLALAGKGHSPASDSSFEARLRIALTGIAVVNGFSLDEISP</sequence>
<evidence type="ECO:0000256" key="3">
    <source>
        <dbReference type="ARBA" id="ARBA00023163"/>
    </source>
</evidence>
<dbReference type="RefSeq" id="WP_275957446.1">
    <property type="nucleotide sequence ID" value="NZ_VOMB01000014.1"/>
</dbReference>
<dbReference type="PANTHER" id="PTHR30055">
    <property type="entry name" value="HTH-TYPE TRANSCRIPTIONAL REGULATOR RUTR"/>
    <property type="match status" value="1"/>
</dbReference>
<dbReference type="InterPro" id="IPR050109">
    <property type="entry name" value="HTH-type_TetR-like_transc_reg"/>
</dbReference>
<protein>
    <submittedName>
        <fullName evidence="6">TetR family transcriptional regulator</fullName>
    </submittedName>
</protein>
<dbReference type="PROSITE" id="PS50977">
    <property type="entry name" value="HTH_TETR_2"/>
    <property type="match status" value="1"/>
</dbReference>
<evidence type="ECO:0000256" key="4">
    <source>
        <dbReference type="PROSITE-ProRule" id="PRU00335"/>
    </source>
</evidence>
<dbReference type="SUPFAM" id="SSF46689">
    <property type="entry name" value="Homeodomain-like"/>
    <property type="match status" value="1"/>
</dbReference>
<dbReference type="InterPro" id="IPR004111">
    <property type="entry name" value="Repressor_TetR_C"/>
</dbReference>
<feature type="domain" description="HTH tetR-type" evidence="5">
    <location>
        <begin position="8"/>
        <end position="68"/>
    </location>
</feature>
<dbReference type="Pfam" id="PF00440">
    <property type="entry name" value="TetR_N"/>
    <property type="match status" value="1"/>
</dbReference>
<reference evidence="6 7" key="1">
    <citation type="journal article" date="2021" name="Sci. Rep.">
        <title>Phenotypic and genomic hallmarks of a novel, potentially pathogenic rapidly growing Mycobacterium species related to the Mycobacterium fortuitum complex.</title>
        <authorList>
            <person name="Gharbi R."/>
            <person name="Khanna V."/>
            <person name="Frigui W."/>
            <person name="Mhenni B."/>
            <person name="Brosch R."/>
            <person name="Mardassi H."/>
        </authorList>
    </citation>
    <scope>NUCLEOTIDE SEQUENCE [LARGE SCALE GENOMIC DNA]</scope>
    <source>
        <strain evidence="6 7">TNTM28</strain>
    </source>
</reference>
<keyword evidence="3" id="KW-0804">Transcription</keyword>
<comment type="caution">
    <text evidence="6">The sequence shown here is derived from an EMBL/GenBank/DDBJ whole genome shotgun (WGS) entry which is preliminary data.</text>
</comment>
<evidence type="ECO:0000256" key="1">
    <source>
        <dbReference type="ARBA" id="ARBA00023015"/>
    </source>
</evidence>
<dbReference type="Proteomes" id="UP000812982">
    <property type="component" value="Unassembled WGS sequence"/>
</dbReference>
<dbReference type="PANTHER" id="PTHR30055:SF151">
    <property type="entry name" value="TRANSCRIPTIONAL REGULATORY PROTEIN"/>
    <property type="match status" value="1"/>
</dbReference>
<evidence type="ECO:0000256" key="2">
    <source>
        <dbReference type="ARBA" id="ARBA00023125"/>
    </source>
</evidence>
<name>A0ABS6KKY3_9MYCO</name>
<evidence type="ECO:0000259" key="5">
    <source>
        <dbReference type="PROSITE" id="PS50977"/>
    </source>
</evidence>
<dbReference type="InterPro" id="IPR001647">
    <property type="entry name" value="HTH_TetR"/>
</dbReference>
<dbReference type="Gene3D" id="1.10.357.10">
    <property type="entry name" value="Tetracycline Repressor, domain 2"/>
    <property type="match status" value="1"/>
</dbReference>
<dbReference type="InterPro" id="IPR036271">
    <property type="entry name" value="Tet_transcr_reg_TetR-rel_C_sf"/>
</dbReference>
<gene>
    <name evidence="6" type="ORF">FR943_10255</name>
</gene>
<dbReference type="SUPFAM" id="SSF48498">
    <property type="entry name" value="Tetracyclin repressor-like, C-terminal domain"/>
    <property type="match status" value="1"/>
</dbReference>
<dbReference type="InterPro" id="IPR009057">
    <property type="entry name" value="Homeodomain-like_sf"/>
</dbReference>
<evidence type="ECO:0000313" key="7">
    <source>
        <dbReference type="Proteomes" id="UP000812982"/>
    </source>
</evidence>